<keyword evidence="9" id="KW-1185">Reference proteome</keyword>
<name>A0A3N5BX22_9BACI</name>
<dbReference type="NCBIfam" id="TIGR02937">
    <property type="entry name" value="sigma70-ECF"/>
    <property type="match status" value="1"/>
</dbReference>
<gene>
    <name evidence="8" type="ORF">EDC24_1505</name>
</gene>
<dbReference type="Pfam" id="PF08281">
    <property type="entry name" value="Sigma70_r4_2"/>
    <property type="match status" value="1"/>
</dbReference>
<dbReference type="InterPro" id="IPR013249">
    <property type="entry name" value="RNA_pol_sigma70_r4_t2"/>
</dbReference>
<dbReference type="EMBL" id="RKRF01000008">
    <property type="protein sequence ID" value="RPF54308.1"/>
    <property type="molecule type" value="Genomic_DNA"/>
</dbReference>
<dbReference type="PANTHER" id="PTHR43133">
    <property type="entry name" value="RNA POLYMERASE ECF-TYPE SIGMA FACTO"/>
    <property type="match status" value="1"/>
</dbReference>
<dbReference type="InterPro" id="IPR039425">
    <property type="entry name" value="RNA_pol_sigma-70-like"/>
</dbReference>
<dbReference type="GO" id="GO:0006352">
    <property type="term" value="P:DNA-templated transcription initiation"/>
    <property type="evidence" value="ECO:0007669"/>
    <property type="project" value="InterPro"/>
</dbReference>
<sequence length="221" mass="26464">MGENTENLETVTHKLYNYCLQLTNSKWHAEDLVQDTLYKYIKLKKEEPHREFNLTYLYTMARNLMIDEKRKTKEVFIDYDEWIISDHGFSEWESLLELLYTTLPLRQAMIVTLKDVFKYKSEEIAEMLRVSNESIKTALHRARIKLKLNHNEQSAVPNESMLIKKFSDAVKHEQPHKLFYYYRLLETQNYEVKSKRNQGVQTFFISDPDGNVLQIHHKRPS</sequence>
<evidence type="ECO:0000313" key="9">
    <source>
        <dbReference type="Proteomes" id="UP000276443"/>
    </source>
</evidence>
<evidence type="ECO:0000259" key="7">
    <source>
        <dbReference type="Pfam" id="PF08281"/>
    </source>
</evidence>
<evidence type="ECO:0000256" key="4">
    <source>
        <dbReference type="ARBA" id="ARBA00023125"/>
    </source>
</evidence>
<dbReference type="Gene3D" id="1.10.10.10">
    <property type="entry name" value="Winged helix-like DNA-binding domain superfamily/Winged helix DNA-binding domain"/>
    <property type="match status" value="1"/>
</dbReference>
<protein>
    <submittedName>
        <fullName evidence="8">RNA polymerase sigma factor (Sigma-70 family)</fullName>
    </submittedName>
</protein>
<keyword evidence="4" id="KW-0238">DNA-binding</keyword>
<comment type="caution">
    <text evidence="8">The sequence shown here is derived from an EMBL/GenBank/DDBJ whole genome shotgun (WGS) entry which is preliminary data.</text>
</comment>
<dbReference type="SUPFAM" id="SSF88659">
    <property type="entry name" value="Sigma3 and sigma4 domains of RNA polymerase sigma factors"/>
    <property type="match status" value="1"/>
</dbReference>
<evidence type="ECO:0000259" key="6">
    <source>
        <dbReference type="Pfam" id="PF04542"/>
    </source>
</evidence>
<dbReference type="AlphaFoldDB" id="A0A3N5BX22"/>
<feature type="domain" description="RNA polymerase sigma factor 70 region 4 type 2" evidence="7">
    <location>
        <begin position="102"/>
        <end position="146"/>
    </location>
</feature>
<dbReference type="InterPro" id="IPR013325">
    <property type="entry name" value="RNA_pol_sigma_r2"/>
</dbReference>
<dbReference type="InterPro" id="IPR013324">
    <property type="entry name" value="RNA_pol_sigma_r3/r4-like"/>
</dbReference>
<evidence type="ECO:0000256" key="5">
    <source>
        <dbReference type="ARBA" id="ARBA00023163"/>
    </source>
</evidence>
<reference evidence="8 9" key="1">
    <citation type="submission" date="2018-11" db="EMBL/GenBank/DDBJ databases">
        <title>Genomic Encyclopedia of Type Strains, Phase IV (KMG-IV): sequencing the most valuable type-strain genomes for metagenomic binning, comparative biology and taxonomic classification.</title>
        <authorList>
            <person name="Goeker M."/>
        </authorList>
    </citation>
    <scope>NUCLEOTIDE SEQUENCE [LARGE SCALE GENOMIC DNA]</scope>
    <source>
        <strain evidence="8 9">DSM 18090</strain>
    </source>
</reference>
<dbReference type="InterPro" id="IPR036388">
    <property type="entry name" value="WH-like_DNA-bd_sf"/>
</dbReference>
<organism evidence="8 9">
    <name type="scientific">Aquisalibacillus elongatus</name>
    <dbReference type="NCBI Taxonomy" id="485577"/>
    <lineage>
        <taxon>Bacteria</taxon>
        <taxon>Bacillati</taxon>
        <taxon>Bacillota</taxon>
        <taxon>Bacilli</taxon>
        <taxon>Bacillales</taxon>
        <taxon>Bacillaceae</taxon>
        <taxon>Aquisalibacillus</taxon>
    </lineage>
</organism>
<dbReference type="CDD" id="cd06171">
    <property type="entry name" value="Sigma70_r4"/>
    <property type="match status" value="1"/>
</dbReference>
<proteinExistence type="inferred from homology"/>
<dbReference type="GO" id="GO:0016987">
    <property type="term" value="F:sigma factor activity"/>
    <property type="evidence" value="ECO:0007669"/>
    <property type="project" value="UniProtKB-KW"/>
</dbReference>
<dbReference type="RefSeq" id="WP_124221197.1">
    <property type="nucleotide sequence ID" value="NZ_RKRF01000008.1"/>
</dbReference>
<keyword evidence="5" id="KW-0804">Transcription</keyword>
<dbReference type="InterPro" id="IPR007627">
    <property type="entry name" value="RNA_pol_sigma70_r2"/>
</dbReference>
<dbReference type="OrthoDB" id="2381154at2"/>
<keyword evidence="3" id="KW-0731">Sigma factor</keyword>
<evidence type="ECO:0000256" key="1">
    <source>
        <dbReference type="ARBA" id="ARBA00010641"/>
    </source>
</evidence>
<keyword evidence="2" id="KW-0805">Transcription regulation</keyword>
<evidence type="ECO:0000256" key="2">
    <source>
        <dbReference type="ARBA" id="ARBA00023015"/>
    </source>
</evidence>
<dbReference type="Gene3D" id="1.10.1740.10">
    <property type="match status" value="1"/>
</dbReference>
<accession>A0A3N5BX22</accession>
<dbReference type="InterPro" id="IPR014284">
    <property type="entry name" value="RNA_pol_sigma-70_dom"/>
</dbReference>
<evidence type="ECO:0000313" key="8">
    <source>
        <dbReference type="EMBL" id="RPF54308.1"/>
    </source>
</evidence>
<feature type="domain" description="RNA polymerase sigma-70 region 2" evidence="6">
    <location>
        <begin position="13"/>
        <end position="73"/>
    </location>
</feature>
<dbReference type="GO" id="GO:0003677">
    <property type="term" value="F:DNA binding"/>
    <property type="evidence" value="ECO:0007669"/>
    <property type="project" value="UniProtKB-KW"/>
</dbReference>
<dbReference type="SUPFAM" id="SSF88946">
    <property type="entry name" value="Sigma2 domain of RNA polymerase sigma factors"/>
    <property type="match status" value="1"/>
</dbReference>
<dbReference type="Proteomes" id="UP000276443">
    <property type="component" value="Unassembled WGS sequence"/>
</dbReference>
<evidence type="ECO:0000256" key="3">
    <source>
        <dbReference type="ARBA" id="ARBA00023082"/>
    </source>
</evidence>
<dbReference type="Pfam" id="PF04542">
    <property type="entry name" value="Sigma70_r2"/>
    <property type="match status" value="1"/>
</dbReference>
<comment type="similarity">
    <text evidence="1">Belongs to the sigma-70 factor family. ECF subfamily.</text>
</comment>
<dbReference type="PANTHER" id="PTHR43133:SF8">
    <property type="entry name" value="RNA POLYMERASE SIGMA FACTOR HI_1459-RELATED"/>
    <property type="match status" value="1"/>
</dbReference>